<evidence type="ECO:0000256" key="1">
    <source>
        <dbReference type="SAM" id="MobiDB-lite"/>
    </source>
</evidence>
<feature type="compositionally biased region" description="Polar residues" evidence="1">
    <location>
        <begin position="512"/>
        <end position="527"/>
    </location>
</feature>
<keyword evidence="2" id="KW-0812">Transmembrane</keyword>
<protein>
    <recommendedName>
        <fullName evidence="6">Glycoprotein</fullName>
    </recommendedName>
</protein>
<name>A0A846WRM6_9ACTN</name>
<evidence type="ECO:0008006" key="6">
    <source>
        <dbReference type="Google" id="ProtNLM"/>
    </source>
</evidence>
<evidence type="ECO:0000256" key="3">
    <source>
        <dbReference type="SAM" id="SignalP"/>
    </source>
</evidence>
<dbReference type="InterPro" id="IPR046112">
    <property type="entry name" value="DUF6049"/>
</dbReference>
<feature type="region of interest" description="Disordered" evidence="1">
    <location>
        <begin position="501"/>
        <end position="527"/>
    </location>
</feature>
<feature type="region of interest" description="Disordered" evidence="1">
    <location>
        <begin position="172"/>
        <end position="204"/>
    </location>
</feature>
<evidence type="ECO:0000313" key="4">
    <source>
        <dbReference type="EMBL" id="NKY04254.1"/>
    </source>
</evidence>
<feature type="compositionally biased region" description="Low complexity" evidence="1">
    <location>
        <begin position="275"/>
        <end position="285"/>
    </location>
</feature>
<dbReference type="Proteomes" id="UP000563898">
    <property type="component" value="Unassembled WGS sequence"/>
</dbReference>
<keyword evidence="2" id="KW-0472">Membrane</keyword>
<dbReference type="AlphaFoldDB" id="A0A846WRM6"/>
<organism evidence="4 5">
    <name type="scientific">Gordonia polyisoprenivorans</name>
    <dbReference type="NCBI Taxonomy" id="84595"/>
    <lineage>
        <taxon>Bacteria</taxon>
        <taxon>Bacillati</taxon>
        <taxon>Actinomycetota</taxon>
        <taxon>Actinomycetes</taxon>
        <taxon>Mycobacteriales</taxon>
        <taxon>Gordoniaceae</taxon>
        <taxon>Gordonia</taxon>
    </lineage>
</organism>
<feature type="region of interest" description="Disordered" evidence="1">
    <location>
        <begin position="849"/>
        <end position="922"/>
    </location>
</feature>
<dbReference type="Pfam" id="PF19516">
    <property type="entry name" value="DUF6049"/>
    <property type="match status" value="1"/>
</dbReference>
<sequence>MLTMLSAAPAAVLSAAPAAAAPGADATSQPDRFAQIVIDSMTPSMVTSSSGSTVAISGHVVNTSSRTLRDLGIRLERGDALTNATQLRSALAGEHPPIAAATDFTDLSSDTLGPGAQASFSITAPLSGTGGLQISQRGVYPLQLNVNGLPDYGGVAQVAGSRTLLPVLSLPPDRSRAASYTDPGSGDASSVTPGLGADGSVSADTSSPSRFTLLWPIAAPPQLAPGALGGNTEPVRLISEDMARSLSPGGRLDSVLAPLRAIADAAPPSAPDPNAPSSVAPAPGAQSGQTSDLARSMCLAVDPNLLVTVRAMSLGYVVSSDPSDPTSSTVPGTGQDAATTWLNELHDVASRLCVVALPFAGADLSALAEIDNSGLTAAALDSPADVVDSILGVKSVRGLTIPALGAINQAGATLLEDTKHTTVLTSAGNLSTTQPQSTGAYRVGPLAAQSYDEPVTAALAALGTDPSTPAITPADQTVDLAAESPLSRRQAGIGALAFAAVDTPDDERGDSEQGSVAPTAEQPTTGRSQVVLPSLYWSPTTDDANALISTAEVLLGSRVATPTPLTSVVDSADAARADARLAPLPGVGPVASVSVPLPEQTATAMREQADLSYQLQGSLVSSADVETTPERYLAPLREDMLRSLTVPARAGAATRTRLADTRAQTIRAVTSTLDRMRAAVTILDPGGRYTLASERSPLLLVVRNDLALPIRVDIRTSAPHDLDIGDVGTIEIPARGTRQLQLPTRAETSEAITVTISIATVTGLPMGSDIRLSVHSNAYGKALFIITIIAGAALVLLTARRLWHRFRGEPDPADADRPEPDEQERLLAAATYQQRRRTLHIEEVHSGAWSDDAGYSWPPDPERADDAGSVRTSPGGDGSEDPGYRHTDPGSTDGPTPGPEPDEPEPAENPTTPAEHSSTPPR</sequence>
<keyword evidence="3" id="KW-0732">Signal</keyword>
<feature type="region of interest" description="Disordered" evidence="1">
    <location>
        <begin position="264"/>
        <end position="290"/>
    </location>
</feature>
<dbReference type="EMBL" id="JAAXPC010000016">
    <property type="protein sequence ID" value="NKY04254.1"/>
    <property type="molecule type" value="Genomic_DNA"/>
</dbReference>
<keyword evidence="2" id="KW-1133">Transmembrane helix</keyword>
<evidence type="ECO:0000313" key="5">
    <source>
        <dbReference type="Proteomes" id="UP000563898"/>
    </source>
</evidence>
<reference evidence="4 5" key="1">
    <citation type="submission" date="2020-04" db="EMBL/GenBank/DDBJ databases">
        <title>MicrobeNet Type strains.</title>
        <authorList>
            <person name="Nicholson A.C."/>
        </authorList>
    </citation>
    <scope>NUCLEOTIDE SEQUENCE [LARGE SCALE GENOMIC DNA]</scope>
    <source>
        <strain evidence="4 5">ATCC BAA-14</strain>
    </source>
</reference>
<comment type="caution">
    <text evidence="4">The sequence shown here is derived from an EMBL/GenBank/DDBJ whole genome shotgun (WGS) entry which is preliminary data.</text>
</comment>
<gene>
    <name evidence="4" type="ORF">HGA05_22050</name>
</gene>
<feature type="chain" id="PRO_5032535954" description="Glycoprotein" evidence="3">
    <location>
        <begin position="21"/>
        <end position="922"/>
    </location>
</feature>
<proteinExistence type="predicted"/>
<feature type="signal peptide" evidence="3">
    <location>
        <begin position="1"/>
        <end position="20"/>
    </location>
</feature>
<evidence type="ECO:0000256" key="2">
    <source>
        <dbReference type="SAM" id="Phobius"/>
    </source>
</evidence>
<feature type="transmembrane region" description="Helical" evidence="2">
    <location>
        <begin position="778"/>
        <end position="797"/>
    </location>
</feature>
<accession>A0A846WRM6</accession>